<proteinExistence type="inferred from homology"/>
<comment type="similarity">
    <text evidence="1">Belongs to the universal stress protein A family.</text>
</comment>
<dbReference type="CDD" id="cd00293">
    <property type="entry name" value="USP-like"/>
    <property type="match status" value="1"/>
</dbReference>
<dbReference type="Gene3D" id="3.40.50.12370">
    <property type="match status" value="1"/>
</dbReference>
<accession>A0ABN7XY11</accession>
<dbReference type="InterPro" id="IPR006016">
    <property type="entry name" value="UspA"/>
</dbReference>
<evidence type="ECO:0000259" key="2">
    <source>
        <dbReference type="Pfam" id="PF00582"/>
    </source>
</evidence>
<dbReference type="PRINTS" id="PR01438">
    <property type="entry name" value="UNVRSLSTRESS"/>
</dbReference>
<organism evidence="3 4">
    <name type="scientific">Cupriavidus pampae</name>
    <dbReference type="NCBI Taxonomy" id="659251"/>
    <lineage>
        <taxon>Bacteria</taxon>
        <taxon>Pseudomonadati</taxon>
        <taxon>Pseudomonadota</taxon>
        <taxon>Betaproteobacteria</taxon>
        <taxon>Burkholderiales</taxon>
        <taxon>Burkholderiaceae</taxon>
        <taxon>Cupriavidus</taxon>
    </lineage>
</organism>
<protein>
    <recommendedName>
        <fullName evidence="2">UspA domain-containing protein</fullName>
    </recommendedName>
</protein>
<dbReference type="EMBL" id="CAJZAG010000002">
    <property type="protein sequence ID" value="CAG9165983.1"/>
    <property type="molecule type" value="Genomic_DNA"/>
</dbReference>
<dbReference type="InterPro" id="IPR006015">
    <property type="entry name" value="Universal_stress_UspA"/>
</dbReference>
<comment type="caution">
    <text evidence="3">The sequence shown here is derived from an EMBL/GenBank/DDBJ whole genome shotgun (WGS) entry which is preliminary data.</text>
</comment>
<dbReference type="PANTHER" id="PTHR46268:SF15">
    <property type="entry name" value="UNIVERSAL STRESS PROTEIN HP_0031"/>
    <property type="match status" value="1"/>
</dbReference>
<feature type="domain" description="UspA" evidence="2">
    <location>
        <begin position="136"/>
        <end position="258"/>
    </location>
</feature>
<sequence length="261" mass="27832">MDIASLVVCLDDSRRSHQLIAVAVSLAAAFRASLLALHIDVASPDDPSAGSDVIRRAFLGAIDDAPIDGLWRSTHDDVGRNFPREARAGDIVIVGQAGWGLTAGDRMHHLGSCLLRVGRPVLVIPEHGWIRHRPGDHVLVAWNGSRESTRALRDALPLLRRAASVLLVEFGEGRSSQSSVRVPVQDTLPWLARHGVAARSVTRALGANDDAGEAILSYAADAGADLIVSGAYGHGPHREAVFGGVTRTLLRSMTLPVLFSH</sequence>
<evidence type="ECO:0000313" key="4">
    <source>
        <dbReference type="Proteomes" id="UP000706525"/>
    </source>
</evidence>
<dbReference type="RefSeq" id="WP_223982508.1">
    <property type="nucleotide sequence ID" value="NZ_CAJZAG010000002.1"/>
</dbReference>
<keyword evidence="4" id="KW-1185">Reference proteome</keyword>
<evidence type="ECO:0000313" key="3">
    <source>
        <dbReference type="EMBL" id="CAG9165983.1"/>
    </source>
</evidence>
<name>A0ABN7XY11_9BURK</name>
<dbReference type="SUPFAM" id="SSF52402">
    <property type="entry name" value="Adenine nucleotide alpha hydrolases-like"/>
    <property type="match status" value="2"/>
</dbReference>
<reference evidence="3 4" key="1">
    <citation type="submission" date="2021-08" db="EMBL/GenBank/DDBJ databases">
        <authorList>
            <person name="Peeters C."/>
        </authorList>
    </citation>
    <scope>NUCLEOTIDE SEQUENCE [LARGE SCALE GENOMIC DNA]</scope>
    <source>
        <strain evidence="3 4">LMG 32289</strain>
    </source>
</reference>
<dbReference type="Proteomes" id="UP000706525">
    <property type="component" value="Unassembled WGS sequence"/>
</dbReference>
<dbReference type="PANTHER" id="PTHR46268">
    <property type="entry name" value="STRESS RESPONSE PROTEIN NHAX"/>
    <property type="match status" value="1"/>
</dbReference>
<dbReference type="Pfam" id="PF00582">
    <property type="entry name" value="Usp"/>
    <property type="match status" value="1"/>
</dbReference>
<gene>
    <name evidence="3" type="ORF">LMG32289_00897</name>
</gene>
<evidence type="ECO:0000256" key="1">
    <source>
        <dbReference type="ARBA" id="ARBA00008791"/>
    </source>
</evidence>